<evidence type="ECO:0000313" key="2">
    <source>
        <dbReference type="EMBL" id="KAF4733166.1"/>
    </source>
</evidence>
<comment type="caution">
    <text evidence="2">The sequence shown here is derived from an EMBL/GenBank/DDBJ whole genome shotgun (WGS) entry which is preliminary data.</text>
</comment>
<accession>A0A7J6SLR4</accession>
<feature type="compositionally biased region" description="Basic and acidic residues" evidence="1">
    <location>
        <begin position="61"/>
        <end position="75"/>
    </location>
</feature>
<feature type="region of interest" description="Disordered" evidence="1">
    <location>
        <begin position="61"/>
        <end position="121"/>
    </location>
</feature>
<organism evidence="2 3">
    <name type="scientific">Perkinsus olseni</name>
    <name type="common">Perkinsus atlanticus</name>
    <dbReference type="NCBI Taxonomy" id="32597"/>
    <lineage>
        <taxon>Eukaryota</taxon>
        <taxon>Sar</taxon>
        <taxon>Alveolata</taxon>
        <taxon>Perkinsozoa</taxon>
        <taxon>Perkinsea</taxon>
        <taxon>Perkinsida</taxon>
        <taxon>Perkinsidae</taxon>
        <taxon>Perkinsus</taxon>
    </lineage>
</organism>
<dbReference type="EMBL" id="JABANO010017618">
    <property type="protein sequence ID" value="KAF4733166.1"/>
    <property type="molecule type" value="Genomic_DNA"/>
</dbReference>
<dbReference type="Proteomes" id="UP000553632">
    <property type="component" value="Unassembled WGS sequence"/>
</dbReference>
<gene>
    <name evidence="2" type="ORF">FOZ63_000682</name>
</gene>
<keyword evidence="3" id="KW-1185">Reference proteome</keyword>
<proteinExistence type="predicted"/>
<feature type="non-terminal residue" evidence="2">
    <location>
        <position position="121"/>
    </location>
</feature>
<reference evidence="2 3" key="1">
    <citation type="submission" date="2020-04" db="EMBL/GenBank/DDBJ databases">
        <title>Perkinsus olseni comparative genomics.</title>
        <authorList>
            <person name="Bogema D.R."/>
        </authorList>
    </citation>
    <scope>NUCLEOTIDE SEQUENCE [LARGE SCALE GENOMIC DNA]</scope>
    <source>
        <strain evidence="2 3">ATCC PRA-207</strain>
    </source>
</reference>
<dbReference type="AlphaFoldDB" id="A0A7J6SLR4"/>
<evidence type="ECO:0000313" key="3">
    <source>
        <dbReference type="Proteomes" id="UP000553632"/>
    </source>
</evidence>
<evidence type="ECO:0000256" key="1">
    <source>
        <dbReference type="SAM" id="MobiDB-lite"/>
    </source>
</evidence>
<name>A0A7J6SLR4_PEROL</name>
<protein>
    <submittedName>
        <fullName evidence="2">Uncharacterized protein</fullName>
    </submittedName>
</protein>
<sequence>ARELVTRSMVGPSPLVHAEEAGTIADRIDTVHDLSAVDRERALELLLSQERVVQILHQKVMESRERDHDRCDDNRQSSSLVSHQLSGSFPSQLRLTDPDPPPTWWNDEPDDSPQGFRESPF</sequence>
<feature type="compositionally biased region" description="Low complexity" evidence="1">
    <location>
        <begin position="76"/>
        <end position="88"/>
    </location>
</feature>